<dbReference type="InterPro" id="IPR021460">
    <property type="entry name" value="DUF3112"/>
</dbReference>
<keyword evidence="3" id="KW-1185">Reference proteome</keyword>
<sequence>MSSSGGAPGQMHGPPYLPSTQAVGGTPTTGLDDPICAVLILLFAVVGAFHLTLRVKQHESHRSRLGFLLFIFSFVRTVALVLRIAWASRPTNVNVAIAANVFTAAGVVIVFIVNLIFTRRVANDYVRGGRSKAFDWALRFLIFCVAASVIMLIVATVYSFFTLDAATRLICRKIQLFGATYLALLAFVPIPAALLALVFRNEVAREDPLARRRFLAKVQLLLLTATLLTLGAGFRCGTNFDARPLGHPTWFHNKAAFYCFNFVIEVVVLYIFAAARFDFRLRYRQPLDAEDGGDASDSAPAESSEKIVADRGSKWHKLAHDREVFGGGDWVR</sequence>
<comment type="caution">
    <text evidence="2">The sequence shown here is derived from an EMBL/GenBank/DDBJ whole genome shotgun (WGS) entry which is preliminary data.</text>
</comment>
<proteinExistence type="predicted"/>
<dbReference type="PANTHER" id="PTHR35184">
    <property type="entry name" value="YALI0C10208P"/>
    <property type="match status" value="1"/>
</dbReference>
<feature type="transmembrane region" description="Helical" evidence="1">
    <location>
        <begin position="181"/>
        <end position="199"/>
    </location>
</feature>
<dbReference type="AlphaFoldDB" id="A0AA38RTT8"/>
<feature type="transmembrane region" description="Helical" evidence="1">
    <location>
        <begin position="138"/>
        <end position="161"/>
    </location>
</feature>
<feature type="transmembrane region" description="Helical" evidence="1">
    <location>
        <begin position="220"/>
        <end position="240"/>
    </location>
</feature>
<protein>
    <recommendedName>
        <fullName evidence="4">Family c-likeg-protein-coupled receptor protein</fullName>
    </recommendedName>
</protein>
<feature type="transmembrane region" description="Helical" evidence="1">
    <location>
        <begin position="255"/>
        <end position="275"/>
    </location>
</feature>
<evidence type="ECO:0000313" key="2">
    <source>
        <dbReference type="EMBL" id="KAJ9157144.1"/>
    </source>
</evidence>
<dbReference type="PANTHER" id="PTHR35184:SF1">
    <property type="entry name" value="INTEGRAL MEMBRANE PROTEIN"/>
    <property type="match status" value="1"/>
</dbReference>
<reference evidence="2" key="1">
    <citation type="submission" date="2022-07" db="EMBL/GenBank/DDBJ databases">
        <title>Fungi with potential for degradation of polypropylene.</title>
        <authorList>
            <person name="Gostincar C."/>
        </authorList>
    </citation>
    <scope>NUCLEOTIDE SEQUENCE</scope>
    <source>
        <strain evidence="2">EXF-13287</strain>
    </source>
</reference>
<evidence type="ECO:0008006" key="4">
    <source>
        <dbReference type="Google" id="ProtNLM"/>
    </source>
</evidence>
<evidence type="ECO:0000313" key="3">
    <source>
        <dbReference type="Proteomes" id="UP001174691"/>
    </source>
</evidence>
<keyword evidence="1" id="KW-1133">Transmembrane helix</keyword>
<organism evidence="2 3">
    <name type="scientific">Coniochaeta hoffmannii</name>
    <dbReference type="NCBI Taxonomy" id="91930"/>
    <lineage>
        <taxon>Eukaryota</taxon>
        <taxon>Fungi</taxon>
        <taxon>Dikarya</taxon>
        <taxon>Ascomycota</taxon>
        <taxon>Pezizomycotina</taxon>
        <taxon>Sordariomycetes</taxon>
        <taxon>Sordariomycetidae</taxon>
        <taxon>Coniochaetales</taxon>
        <taxon>Coniochaetaceae</taxon>
        <taxon>Coniochaeta</taxon>
    </lineage>
</organism>
<evidence type="ECO:0000256" key="1">
    <source>
        <dbReference type="SAM" id="Phobius"/>
    </source>
</evidence>
<keyword evidence="1" id="KW-0472">Membrane</keyword>
<dbReference type="EMBL" id="JANBVN010000044">
    <property type="protein sequence ID" value="KAJ9157144.1"/>
    <property type="molecule type" value="Genomic_DNA"/>
</dbReference>
<dbReference type="Proteomes" id="UP001174691">
    <property type="component" value="Unassembled WGS sequence"/>
</dbReference>
<accession>A0AA38RTT8</accession>
<dbReference type="Pfam" id="PF11309">
    <property type="entry name" value="DUF3112"/>
    <property type="match status" value="1"/>
</dbReference>
<name>A0AA38RTT8_9PEZI</name>
<feature type="transmembrane region" description="Helical" evidence="1">
    <location>
        <begin position="97"/>
        <end position="117"/>
    </location>
</feature>
<keyword evidence="1" id="KW-0812">Transmembrane</keyword>
<feature type="transmembrane region" description="Helical" evidence="1">
    <location>
        <begin position="65"/>
        <end position="85"/>
    </location>
</feature>
<feature type="transmembrane region" description="Helical" evidence="1">
    <location>
        <begin position="35"/>
        <end position="53"/>
    </location>
</feature>
<gene>
    <name evidence="2" type="ORF">NKR19_g3793</name>
</gene>